<accession>A0A6H1U189</accession>
<keyword evidence="1" id="KW-0042">Antenna complex</keyword>
<dbReference type="EMBL" id="CP051167">
    <property type="protein sequence ID" value="QIZ72147.1"/>
    <property type="molecule type" value="Genomic_DNA"/>
</dbReference>
<dbReference type="InterPro" id="IPR016024">
    <property type="entry name" value="ARM-type_fold"/>
</dbReference>
<protein>
    <submittedName>
        <fullName evidence="3">HEAT repeat domain-containing protein</fullName>
    </submittedName>
</protein>
<dbReference type="InterPro" id="IPR004155">
    <property type="entry name" value="PBS_lyase_HEAT"/>
</dbReference>
<dbReference type="Pfam" id="PF13646">
    <property type="entry name" value="HEAT_2"/>
    <property type="match status" value="2"/>
</dbReference>
<reference evidence="3 4" key="1">
    <citation type="submission" date="2020-04" db="EMBL/GenBank/DDBJ databases">
        <authorList>
            <person name="Basu S."/>
            <person name="Maruthanayagam V."/>
            <person name="Chakraborty S."/>
            <person name="Pramanik A."/>
            <person name="Mukherjee J."/>
            <person name="Brink B."/>
        </authorList>
    </citation>
    <scope>NUCLEOTIDE SEQUENCE [LARGE SCALE GENOMIC DNA]</scope>
    <source>
        <strain evidence="3 4">AP17</strain>
    </source>
</reference>
<dbReference type="PANTHER" id="PTHR12697:SF38">
    <property type="entry name" value="PBS LYASE HEAT DOMAIN PROTEIN REPEAT-CONTAINING PROTEIN"/>
    <property type="match status" value="1"/>
</dbReference>
<evidence type="ECO:0000256" key="2">
    <source>
        <dbReference type="ARBA" id="ARBA00022738"/>
    </source>
</evidence>
<dbReference type="GO" id="GO:0030089">
    <property type="term" value="C:phycobilisome"/>
    <property type="evidence" value="ECO:0007669"/>
    <property type="project" value="UniProtKB-KW"/>
</dbReference>
<evidence type="ECO:0000313" key="4">
    <source>
        <dbReference type="Proteomes" id="UP000500857"/>
    </source>
</evidence>
<name>A0A6H1U189_9CYAN</name>
<dbReference type="AlphaFoldDB" id="A0A6H1U189"/>
<dbReference type="PANTHER" id="PTHR12697">
    <property type="entry name" value="PBS LYASE HEAT-LIKE PROTEIN"/>
    <property type="match status" value="1"/>
</dbReference>
<evidence type="ECO:0000256" key="1">
    <source>
        <dbReference type="ARBA" id="ARBA00022549"/>
    </source>
</evidence>
<dbReference type="SUPFAM" id="SSF48371">
    <property type="entry name" value="ARM repeat"/>
    <property type="match status" value="1"/>
</dbReference>
<gene>
    <name evidence="3" type="ORF">HCG48_17530</name>
</gene>
<dbReference type="GO" id="GO:0016491">
    <property type="term" value="F:oxidoreductase activity"/>
    <property type="evidence" value="ECO:0007669"/>
    <property type="project" value="TreeGrafter"/>
</dbReference>
<dbReference type="Proteomes" id="UP000500857">
    <property type="component" value="Chromosome"/>
</dbReference>
<keyword evidence="2" id="KW-0605">Phycobilisome</keyword>
<dbReference type="InterPro" id="IPR011989">
    <property type="entry name" value="ARM-like"/>
</dbReference>
<dbReference type="SMART" id="SM00567">
    <property type="entry name" value="EZ_HEAT"/>
    <property type="match status" value="7"/>
</dbReference>
<sequence>MSPSSADLLARANAASAGGNWSQVLDCLQQLLARDDEAPGDRHGGTTAAIALQLTLDSLANGDFRQRWEATKLLPYFGEAAIAPLLVWIGDRAVDGELRWFAVRAATDLLRHPVSSQTRTTTIAALANLLAAEEDDDLRDAATSALAELGEGAIDILAELMQEPQSRRLAVRAIAQIQHPRVVEPLLAAIADPDVEVRAIAWEAAIALDDPRLPSLLLKALDDPSARVRRQGAIGLGLWAARGSLDDRLPECDLVRRLRDRLWDLNLEVCQQAAIALGRLDSPAAAAALSELFAAETTPMPLKLAAVRALGWMSVPEAVDALQGAIQLCCRGGNEGEKLPAAFAAEIAAVLGRQSESPLRERAAEVLVALLDADPRTRPESAEVKKAIVLGLGELGDSRAIEPSIRLLADPDASVRLHAIAALKRLDPERTYQRLQERAADPTIAPDLREGIAIALQEWHR</sequence>
<dbReference type="KEGG" id="oxy:HCG48_17530"/>
<organism evidence="3 4">
    <name type="scientific">Oxynema aestuarii AP17</name>
    <dbReference type="NCBI Taxonomy" id="2064643"/>
    <lineage>
        <taxon>Bacteria</taxon>
        <taxon>Bacillati</taxon>
        <taxon>Cyanobacteriota</taxon>
        <taxon>Cyanophyceae</taxon>
        <taxon>Oscillatoriophycideae</taxon>
        <taxon>Oscillatoriales</taxon>
        <taxon>Oscillatoriaceae</taxon>
        <taxon>Oxynema</taxon>
        <taxon>Oxynema aestuarii</taxon>
    </lineage>
</organism>
<evidence type="ECO:0000313" key="3">
    <source>
        <dbReference type="EMBL" id="QIZ72147.1"/>
    </source>
</evidence>
<dbReference type="Pfam" id="PF03130">
    <property type="entry name" value="HEAT_PBS"/>
    <property type="match status" value="1"/>
</dbReference>
<dbReference type="RefSeq" id="WP_168570297.1">
    <property type="nucleotide sequence ID" value="NZ_CP051167.1"/>
</dbReference>
<keyword evidence="4" id="KW-1185">Reference proteome</keyword>
<proteinExistence type="predicted"/>
<dbReference type="Gene3D" id="1.25.10.10">
    <property type="entry name" value="Leucine-rich Repeat Variant"/>
    <property type="match status" value="3"/>
</dbReference>